<dbReference type="PIRSF" id="PIRSF029008">
    <property type="entry name" value="MecA"/>
    <property type="match status" value="1"/>
</dbReference>
<protein>
    <recommendedName>
        <fullName evidence="2">Adapter protein MecA</fullName>
    </recommendedName>
</protein>
<comment type="function">
    <text evidence="2">Enables the recognition and targeting of unfolded and aggregated proteins to the ClpC protease or to other proteins involved in proteolysis.</text>
</comment>
<gene>
    <name evidence="2 3" type="primary">mecA</name>
    <name evidence="3" type="ORF">ACFQRG_08895</name>
</gene>
<accession>A0ABW2PUN5</accession>
<dbReference type="RefSeq" id="WP_380965529.1">
    <property type="nucleotide sequence ID" value="NZ_JBHTCO010000010.1"/>
</dbReference>
<evidence type="ECO:0000256" key="1">
    <source>
        <dbReference type="ARBA" id="ARBA00005397"/>
    </source>
</evidence>
<comment type="subunit">
    <text evidence="2">Homodimer.</text>
</comment>
<comment type="caution">
    <text evidence="3">The sequence shown here is derived from an EMBL/GenBank/DDBJ whole genome shotgun (WGS) entry which is preliminary data.</text>
</comment>
<reference evidence="4" key="1">
    <citation type="journal article" date="2019" name="Int. J. Syst. Evol. Microbiol.">
        <title>The Global Catalogue of Microorganisms (GCM) 10K type strain sequencing project: providing services to taxonomists for standard genome sequencing and annotation.</title>
        <authorList>
            <consortium name="The Broad Institute Genomics Platform"/>
            <consortium name="The Broad Institute Genome Sequencing Center for Infectious Disease"/>
            <person name="Wu L."/>
            <person name="Ma J."/>
        </authorList>
    </citation>
    <scope>NUCLEOTIDE SEQUENCE [LARGE SCALE GENOMIC DNA]</scope>
    <source>
        <strain evidence="4">CGMCC 1.16305</strain>
    </source>
</reference>
<organism evidence="3 4">
    <name type="scientific">Scopulibacillus cellulosilyticus</name>
    <dbReference type="NCBI Taxonomy" id="2665665"/>
    <lineage>
        <taxon>Bacteria</taxon>
        <taxon>Bacillati</taxon>
        <taxon>Bacillota</taxon>
        <taxon>Bacilli</taxon>
        <taxon>Bacillales</taxon>
        <taxon>Sporolactobacillaceae</taxon>
        <taxon>Scopulibacillus</taxon>
    </lineage>
</organism>
<dbReference type="Pfam" id="PF05389">
    <property type="entry name" value="MecA"/>
    <property type="match status" value="1"/>
</dbReference>
<name>A0ABW2PUN5_9BACL</name>
<comment type="similarity">
    <text evidence="1 2">Belongs to the MecA family.</text>
</comment>
<dbReference type="InterPro" id="IPR008681">
    <property type="entry name" value="Neg-reg_MecA"/>
</dbReference>
<keyword evidence="4" id="KW-1185">Reference proteome</keyword>
<dbReference type="NCBIfam" id="NF002644">
    <property type="entry name" value="PRK02315.1-5"/>
    <property type="match status" value="1"/>
</dbReference>
<comment type="domain">
    <text evidence="2">The N-terminal domain probably binds unfolded/aggregated proteins; the C-terminal domain interacts with ClpC.</text>
</comment>
<sequence length="235" mass="27767">MDIERVNEYTLKFFISYIDIEDRGFDREEIWYNRERGEEFFWEIMDEAYYQESFSMDGPLWIQVQALDKGIEIIVTRAQLSQDGSKLELPISEDKHLDIPVSEGLEELINQHFQLDKADEEDETPVDNDSDDYEPDEDLSFLIGFHDFEDVISLSHEFQDHPSIETALYAYNDEYYLNITLSSELSEREQDNRLSCILEYGFETSRTVHFIEEYGKIVLPENALSTIRKHFPIQS</sequence>
<dbReference type="EMBL" id="JBHTCO010000010">
    <property type="protein sequence ID" value="MFC7393079.1"/>
    <property type="molecule type" value="Genomic_DNA"/>
</dbReference>
<evidence type="ECO:0000256" key="2">
    <source>
        <dbReference type="HAMAP-Rule" id="MF_01124"/>
    </source>
</evidence>
<dbReference type="PANTHER" id="PTHR39161:SF1">
    <property type="entry name" value="ADAPTER PROTEIN MECA 1"/>
    <property type="match status" value="1"/>
</dbReference>
<dbReference type="PANTHER" id="PTHR39161">
    <property type="entry name" value="ADAPTER PROTEIN MECA"/>
    <property type="match status" value="1"/>
</dbReference>
<evidence type="ECO:0000313" key="3">
    <source>
        <dbReference type="EMBL" id="MFC7393079.1"/>
    </source>
</evidence>
<proteinExistence type="inferred from homology"/>
<dbReference type="HAMAP" id="MF_01124">
    <property type="entry name" value="MecA"/>
    <property type="match status" value="1"/>
</dbReference>
<dbReference type="Proteomes" id="UP001596505">
    <property type="component" value="Unassembled WGS sequence"/>
</dbReference>
<evidence type="ECO:0000313" key="4">
    <source>
        <dbReference type="Proteomes" id="UP001596505"/>
    </source>
</evidence>
<dbReference type="Gene3D" id="3.30.70.1950">
    <property type="match status" value="1"/>
</dbReference>
<dbReference type="InterPro" id="IPR038471">
    <property type="entry name" value="MecA_C_sf"/>
</dbReference>